<dbReference type="EMBL" id="JAECZO010000067">
    <property type="protein sequence ID" value="KAK7196033.1"/>
    <property type="molecule type" value="Genomic_DNA"/>
</dbReference>
<sequence length="328" mass="34914">MQLLGVELWCCHVNRYLIIDAIIAAVVVVVCVPIFIAVSAARVYTGVLLGVDVIFFCKLWRFLPSHQRWAARQAGAMADKLVAERRLTRPPAQQPWAPPADASTSDSGGGALRSPLYSPYMYPTASTPFVPICYDGRSGHTTWPTTSTLPSRPTSSSADGGRVPYGNNVALPPPLSLRTSASSPLPPVLCATPAYHGAAPPMQRLLLPPATAAPPPHRSALTLSWPVSPTHGGAVSRWGDAAEGPERGEVQRGSRASSVHHSRRDSPYVRGGGGTSLLSACPSHIHRRSPSPPQAELGEMPVWHTRTSTVTSHSPSPPPPLLRRSSGL</sequence>
<keyword evidence="2" id="KW-0812">Transmembrane</keyword>
<evidence type="ECO:0000313" key="4">
    <source>
        <dbReference type="Proteomes" id="UP001430356"/>
    </source>
</evidence>
<protein>
    <submittedName>
        <fullName evidence="3">Uncharacterized protein</fullName>
    </submittedName>
</protein>
<keyword evidence="2" id="KW-1133">Transmembrane helix</keyword>
<comment type="caution">
    <text evidence="3">The sequence shown here is derived from an EMBL/GenBank/DDBJ whole genome shotgun (WGS) entry which is preliminary data.</text>
</comment>
<gene>
    <name evidence="3" type="ORF">NESM_000536900</name>
</gene>
<evidence type="ECO:0000256" key="1">
    <source>
        <dbReference type="SAM" id="MobiDB-lite"/>
    </source>
</evidence>
<dbReference type="AlphaFoldDB" id="A0AAW0EPF2"/>
<organism evidence="3 4">
    <name type="scientific">Novymonas esmeraldas</name>
    <dbReference type="NCBI Taxonomy" id="1808958"/>
    <lineage>
        <taxon>Eukaryota</taxon>
        <taxon>Discoba</taxon>
        <taxon>Euglenozoa</taxon>
        <taxon>Kinetoplastea</taxon>
        <taxon>Metakinetoplastina</taxon>
        <taxon>Trypanosomatida</taxon>
        <taxon>Trypanosomatidae</taxon>
        <taxon>Novymonas</taxon>
    </lineage>
</organism>
<name>A0AAW0EPF2_9TRYP</name>
<accession>A0AAW0EPF2</accession>
<feature type="region of interest" description="Disordered" evidence="1">
    <location>
        <begin position="225"/>
        <end position="328"/>
    </location>
</feature>
<feature type="compositionally biased region" description="Low complexity" evidence="1">
    <location>
        <begin position="143"/>
        <end position="157"/>
    </location>
</feature>
<feature type="compositionally biased region" description="Low complexity" evidence="1">
    <location>
        <begin position="304"/>
        <end position="314"/>
    </location>
</feature>
<keyword evidence="2" id="KW-0472">Membrane</keyword>
<evidence type="ECO:0000256" key="2">
    <source>
        <dbReference type="SAM" id="Phobius"/>
    </source>
</evidence>
<feature type="transmembrane region" description="Helical" evidence="2">
    <location>
        <begin position="16"/>
        <end position="37"/>
    </location>
</feature>
<dbReference type="Proteomes" id="UP001430356">
    <property type="component" value="Unassembled WGS sequence"/>
</dbReference>
<keyword evidence="4" id="KW-1185">Reference proteome</keyword>
<evidence type="ECO:0000313" key="3">
    <source>
        <dbReference type="EMBL" id="KAK7196033.1"/>
    </source>
</evidence>
<reference evidence="3 4" key="1">
    <citation type="journal article" date="2021" name="MBio">
        <title>A New Model Trypanosomatid, Novymonas esmeraldas: Genomic Perception of Its 'Candidatus Pandoraea novymonadis' Endosymbiont.</title>
        <authorList>
            <person name="Zakharova A."/>
            <person name="Saura A."/>
            <person name="Butenko A."/>
            <person name="Podesvova L."/>
            <person name="Warmusova S."/>
            <person name="Kostygov A.Y."/>
            <person name="Nenarokova A."/>
            <person name="Lukes J."/>
            <person name="Opperdoes F.R."/>
            <person name="Yurchenko V."/>
        </authorList>
    </citation>
    <scope>NUCLEOTIDE SEQUENCE [LARGE SCALE GENOMIC DNA]</scope>
    <source>
        <strain evidence="3 4">E262AT.01</strain>
    </source>
</reference>
<feature type="region of interest" description="Disordered" evidence="1">
    <location>
        <begin position="143"/>
        <end position="166"/>
    </location>
</feature>
<feature type="region of interest" description="Disordered" evidence="1">
    <location>
        <begin position="90"/>
        <end position="109"/>
    </location>
</feature>
<proteinExistence type="predicted"/>